<feature type="domain" description="Polymerase/histidinol phosphatase N-terminal" evidence="1">
    <location>
        <begin position="5"/>
        <end position="71"/>
    </location>
</feature>
<accession>A0ABT7U9T0</accession>
<dbReference type="SUPFAM" id="SSF89550">
    <property type="entry name" value="PHP domain-like"/>
    <property type="match status" value="1"/>
</dbReference>
<gene>
    <name evidence="2" type="ORF">QUV96_01920</name>
</gene>
<dbReference type="PANTHER" id="PTHR42924:SF3">
    <property type="entry name" value="POLYMERASE_HISTIDINOL PHOSPHATASE N-TERMINAL DOMAIN-CONTAINING PROTEIN"/>
    <property type="match status" value="1"/>
</dbReference>
<dbReference type="InterPro" id="IPR003141">
    <property type="entry name" value="Pol/His_phosphatase_N"/>
</dbReference>
<comment type="caution">
    <text evidence="2">The sequence shown here is derived from an EMBL/GenBank/DDBJ whole genome shotgun (WGS) entry which is preliminary data.</text>
</comment>
<dbReference type="Pfam" id="PF02811">
    <property type="entry name" value="PHP"/>
    <property type="match status" value="1"/>
</dbReference>
<reference evidence="2 3" key="1">
    <citation type="submission" date="2023-06" db="EMBL/GenBank/DDBJ databases">
        <title>Identification and characterization of horizontal gene transfer across gut microbiota members of farm animals based on homology search.</title>
        <authorList>
            <person name="Schwarzerova J."/>
            <person name="Nykrynova M."/>
            <person name="Jureckova K."/>
            <person name="Cejkova D."/>
            <person name="Rychlik I."/>
        </authorList>
    </citation>
    <scope>NUCLEOTIDE SEQUENCE [LARGE SCALE GENOMIC DNA]</scope>
    <source>
        <strain evidence="2 3">ET39</strain>
    </source>
</reference>
<keyword evidence="3" id="KW-1185">Reference proteome</keyword>
<protein>
    <submittedName>
        <fullName evidence="2">PHP domain-containing protein</fullName>
    </submittedName>
</protein>
<evidence type="ECO:0000259" key="1">
    <source>
        <dbReference type="SMART" id="SM00481"/>
    </source>
</evidence>
<dbReference type="RefSeq" id="WP_289606863.1">
    <property type="nucleotide sequence ID" value="NZ_JAUDCG010000005.1"/>
</dbReference>
<sequence length="295" mass="33045">MRTVIDLHMHSCYSDDGQYTPRELIAMCHASGIQICALADHNTTKGVEEAIQEAQKRGMRCIPAVEIDCTYQGVNLHVLGYGIDHHAAIFQQLEENVERQEQILGIKKLERTNALGFSLCREQLDAICDNGVYTGELFAEVLLNDPRYREHPLLEPYRPGGARGDQPYVNFYWDYYAQGKPCETVISYPSLTQVLAIIHQQQGIAVLAHPGNNLKGNYALLEEMIAIGIDGIECFSSYHKKAETDFFYEQAVLHHLAVTGGSDFHGKTKPAISLGDHNCTKEADVIEGLRKFHLI</sequence>
<dbReference type="InterPro" id="IPR052018">
    <property type="entry name" value="PHP_domain"/>
</dbReference>
<dbReference type="EMBL" id="JAUDCG010000005">
    <property type="protein sequence ID" value="MDM8156393.1"/>
    <property type="molecule type" value="Genomic_DNA"/>
</dbReference>
<dbReference type="Gene3D" id="1.10.150.650">
    <property type="match status" value="1"/>
</dbReference>
<evidence type="ECO:0000313" key="2">
    <source>
        <dbReference type="EMBL" id="MDM8156393.1"/>
    </source>
</evidence>
<proteinExistence type="predicted"/>
<dbReference type="CDD" id="cd07438">
    <property type="entry name" value="PHP_HisPPase_AMP"/>
    <property type="match status" value="1"/>
</dbReference>
<dbReference type="SMART" id="SM00481">
    <property type="entry name" value="POLIIIAc"/>
    <property type="match status" value="1"/>
</dbReference>
<organism evidence="2 3">
    <name type="scientific">Amedibacillus dolichus</name>
    <dbReference type="NCBI Taxonomy" id="31971"/>
    <lineage>
        <taxon>Bacteria</taxon>
        <taxon>Bacillati</taxon>
        <taxon>Bacillota</taxon>
        <taxon>Erysipelotrichia</taxon>
        <taxon>Erysipelotrichales</taxon>
        <taxon>Erysipelotrichaceae</taxon>
        <taxon>Amedibacillus</taxon>
    </lineage>
</organism>
<dbReference type="InterPro" id="IPR016195">
    <property type="entry name" value="Pol/histidinol_Pase-like"/>
</dbReference>
<reference evidence="2 3" key="3">
    <citation type="submission" date="2023-06" db="EMBL/GenBank/DDBJ databases">
        <authorList>
            <person name="Zeman M."/>
            <person name="Kubasova T."/>
            <person name="Jahodarova E."/>
            <person name="Nykrynova M."/>
            <person name="Rychlik I."/>
        </authorList>
    </citation>
    <scope>NUCLEOTIDE SEQUENCE [LARGE SCALE GENOMIC DNA]</scope>
    <source>
        <strain evidence="2 3">ET39</strain>
    </source>
</reference>
<name>A0ABT7U9T0_9FIRM</name>
<evidence type="ECO:0000313" key="3">
    <source>
        <dbReference type="Proteomes" id="UP001529340"/>
    </source>
</evidence>
<dbReference type="InterPro" id="IPR004013">
    <property type="entry name" value="PHP_dom"/>
</dbReference>
<dbReference type="PANTHER" id="PTHR42924">
    <property type="entry name" value="EXONUCLEASE"/>
    <property type="match status" value="1"/>
</dbReference>
<dbReference type="Gene3D" id="3.20.20.140">
    <property type="entry name" value="Metal-dependent hydrolases"/>
    <property type="match status" value="1"/>
</dbReference>
<reference evidence="3" key="2">
    <citation type="submission" date="2023-06" db="EMBL/GenBank/DDBJ databases">
        <title>Identification and characterization of horizontal gene transfer across gut microbiota members of farm animals based on homology search.</title>
        <authorList>
            <person name="Zeman M."/>
            <person name="Kubasova T."/>
            <person name="Jahodarova E."/>
            <person name="Nykrynova M."/>
            <person name="Rychlik I."/>
        </authorList>
    </citation>
    <scope>NUCLEOTIDE SEQUENCE [LARGE SCALE GENOMIC DNA]</scope>
    <source>
        <strain evidence="3">ET39</strain>
    </source>
</reference>
<dbReference type="Proteomes" id="UP001529340">
    <property type="component" value="Unassembled WGS sequence"/>
</dbReference>